<keyword evidence="2" id="KW-0442">Lipid degradation</keyword>
<evidence type="ECO:0000256" key="3">
    <source>
        <dbReference type="ARBA" id="ARBA00023098"/>
    </source>
</evidence>
<dbReference type="Gene3D" id="3.40.50.1820">
    <property type="entry name" value="alpha/beta hydrolase"/>
    <property type="match status" value="1"/>
</dbReference>
<accession>A0ABS8DZ60</accession>
<keyword evidence="3" id="KW-0443">Lipid metabolism</keyword>
<sequence length="394" mass="41775">MNRRRTAASLALLALLLPLPLVAAGSAAAAPPPAAAASADSRVVLPELPRPTGRFAVGQETLHLVDRSRTDPWAGSGPRELMVTMRYPAQRGTGGPVRPWLTYEEARLLLADRQLEDAVAVESLVGTKAHARSEARPVAGRYPLIVLSPGFTVPRATLTSLAEELASRGYVVAAVDHAYETSGTAFPGGRVLTCLACGKAGSEEGAKLVADNRARDVSFLLDRLTGRHPAWRNAGLIDPGRIAMAGHSIGGSAAVAAMATDPRIRAGIDMDGGVFSPVPAGGLGGRPFMLLGAEESRPGNTGTGEASWDPNWKRLDGWKRWITLDASHHFTFTDWPTMSDQLGLPPLSPLPGARSVDLTRRYVGAFFDQHLKGVPQPLLDGPSPEAPEVRFHTP</sequence>
<dbReference type="EMBL" id="JAINUL010000001">
    <property type="protein sequence ID" value="MCC0094166.1"/>
    <property type="molecule type" value="Genomic_DNA"/>
</dbReference>
<dbReference type="GO" id="GO:0016787">
    <property type="term" value="F:hydrolase activity"/>
    <property type="evidence" value="ECO:0007669"/>
    <property type="project" value="UniProtKB-KW"/>
</dbReference>
<keyword evidence="1 6" id="KW-0378">Hydrolase</keyword>
<dbReference type="Proteomes" id="UP001520654">
    <property type="component" value="Unassembled WGS sequence"/>
</dbReference>
<gene>
    <name evidence="6" type="ORF">K7B10_05040</name>
</gene>
<dbReference type="RefSeq" id="WP_229334746.1">
    <property type="nucleotide sequence ID" value="NZ_JAINUL010000001.1"/>
</dbReference>
<dbReference type="Pfam" id="PF03403">
    <property type="entry name" value="PAF-AH_p_II"/>
    <property type="match status" value="1"/>
</dbReference>
<proteinExistence type="predicted"/>
<keyword evidence="7" id="KW-1185">Reference proteome</keyword>
<evidence type="ECO:0000256" key="2">
    <source>
        <dbReference type="ARBA" id="ARBA00022963"/>
    </source>
</evidence>
<evidence type="ECO:0000313" key="7">
    <source>
        <dbReference type="Proteomes" id="UP001520654"/>
    </source>
</evidence>
<comment type="caution">
    <text evidence="6">The sequence shown here is derived from an EMBL/GenBank/DDBJ whole genome shotgun (WGS) entry which is preliminary data.</text>
</comment>
<dbReference type="InterPro" id="IPR029058">
    <property type="entry name" value="AB_hydrolase_fold"/>
</dbReference>
<keyword evidence="5" id="KW-0732">Signal</keyword>
<feature type="chain" id="PRO_5046112144" evidence="5">
    <location>
        <begin position="24"/>
        <end position="394"/>
    </location>
</feature>
<organism evidence="6 7">
    <name type="scientific">Streptomyces flavotricini</name>
    <dbReference type="NCBI Taxonomy" id="66888"/>
    <lineage>
        <taxon>Bacteria</taxon>
        <taxon>Bacillati</taxon>
        <taxon>Actinomycetota</taxon>
        <taxon>Actinomycetes</taxon>
        <taxon>Kitasatosporales</taxon>
        <taxon>Streptomycetaceae</taxon>
        <taxon>Streptomyces</taxon>
    </lineage>
</organism>
<evidence type="ECO:0000256" key="1">
    <source>
        <dbReference type="ARBA" id="ARBA00022801"/>
    </source>
</evidence>
<feature type="region of interest" description="Disordered" evidence="4">
    <location>
        <begin position="374"/>
        <end position="394"/>
    </location>
</feature>
<dbReference type="PANTHER" id="PTHR10272:SF0">
    <property type="entry name" value="PLATELET-ACTIVATING FACTOR ACETYLHYDROLASE"/>
    <property type="match status" value="1"/>
</dbReference>
<dbReference type="PANTHER" id="PTHR10272">
    <property type="entry name" value="PLATELET-ACTIVATING FACTOR ACETYLHYDROLASE"/>
    <property type="match status" value="1"/>
</dbReference>
<name>A0ABS8DZ60_9ACTN</name>
<feature type="signal peptide" evidence="5">
    <location>
        <begin position="1"/>
        <end position="23"/>
    </location>
</feature>
<evidence type="ECO:0000256" key="5">
    <source>
        <dbReference type="SAM" id="SignalP"/>
    </source>
</evidence>
<evidence type="ECO:0000313" key="6">
    <source>
        <dbReference type="EMBL" id="MCC0094166.1"/>
    </source>
</evidence>
<reference evidence="6 7" key="1">
    <citation type="submission" date="2021-08" db="EMBL/GenBank/DDBJ databases">
        <title>Genomic Architecture of Streptomyces flavotricini NGL1 and Streptomyces erythrochromogenes HMS4 With Differential Plant Beneficial attributes and laccase production capabilities.</title>
        <authorList>
            <person name="Salwan R."/>
            <person name="Kaur R."/>
            <person name="Sharma V."/>
        </authorList>
    </citation>
    <scope>NUCLEOTIDE SEQUENCE [LARGE SCALE GENOMIC DNA]</scope>
    <source>
        <strain evidence="6 7">NGL1</strain>
    </source>
</reference>
<dbReference type="SUPFAM" id="SSF53474">
    <property type="entry name" value="alpha/beta-Hydrolases"/>
    <property type="match status" value="1"/>
</dbReference>
<evidence type="ECO:0000256" key="4">
    <source>
        <dbReference type="SAM" id="MobiDB-lite"/>
    </source>
</evidence>
<protein>
    <submittedName>
        <fullName evidence="6">Alpha/beta hydrolase</fullName>
    </submittedName>
</protein>